<accession>A0AAD7RPG7</accession>
<name>A0AAD7RPG7_9TELE</name>
<dbReference type="Proteomes" id="UP001221898">
    <property type="component" value="Unassembled WGS sequence"/>
</dbReference>
<evidence type="ECO:0000256" key="1">
    <source>
        <dbReference type="SAM" id="Coils"/>
    </source>
</evidence>
<sequence>MEKWKSHVRVELFQRDCQQKEPFSGLLNSYSRLLEKCELRERLWEEKQGSSCAESLGDPFQLLLKEGEQVRERLAQKASDLMSSLYLKEAELQYCHSQVSRYRKEALALARNASSLQNSLSECEFALESQSKELSALQAEKEVMREKLAGARQEREQMLERWLEEKSEEAERVNEHNDAQERWHRFTSRWARLRLRGRQQHESGYHSWAATIRSPAATEN</sequence>
<dbReference type="Gene3D" id="1.20.5.170">
    <property type="match status" value="1"/>
</dbReference>
<keyword evidence="1" id="KW-0175">Coiled coil</keyword>
<proteinExistence type="predicted"/>
<keyword evidence="3" id="KW-1185">Reference proteome</keyword>
<dbReference type="EMBL" id="JAINUG010000204">
    <property type="protein sequence ID" value="KAJ8387887.1"/>
    <property type="molecule type" value="Genomic_DNA"/>
</dbReference>
<organism evidence="2 3">
    <name type="scientific">Aldrovandia affinis</name>
    <dbReference type="NCBI Taxonomy" id="143900"/>
    <lineage>
        <taxon>Eukaryota</taxon>
        <taxon>Metazoa</taxon>
        <taxon>Chordata</taxon>
        <taxon>Craniata</taxon>
        <taxon>Vertebrata</taxon>
        <taxon>Euteleostomi</taxon>
        <taxon>Actinopterygii</taxon>
        <taxon>Neopterygii</taxon>
        <taxon>Teleostei</taxon>
        <taxon>Notacanthiformes</taxon>
        <taxon>Halosauridae</taxon>
        <taxon>Aldrovandia</taxon>
    </lineage>
</organism>
<gene>
    <name evidence="2" type="ORF">AAFF_G00149220</name>
</gene>
<evidence type="ECO:0000313" key="2">
    <source>
        <dbReference type="EMBL" id="KAJ8387887.1"/>
    </source>
</evidence>
<dbReference type="AlphaFoldDB" id="A0AAD7RPG7"/>
<comment type="caution">
    <text evidence="2">The sequence shown here is derived from an EMBL/GenBank/DDBJ whole genome shotgun (WGS) entry which is preliminary data.</text>
</comment>
<feature type="coiled-coil region" evidence="1">
    <location>
        <begin position="120"/>
        <end position="179"/>
    </location>
</feature>
<reference evidence="2" key="1">
    <citation type="journal article" date="2023" name="Science">
        <title>Genome structures resolve the early diversification of teleost fishes.</title>
        <authorList>
            <person name="Parey E."/>
            <person name="Louis A."/>
            <person name="Montfort J."/>
            <person name="Bouchez O."/>
            <person name="Roques C."/>
            <person name="Iampietro C."/>
            <person name="Lluch J."/>
            <person name="Castinel A."/>
            <person name="Donnadieu C."/>
            <person name="Desvignes T."/>
            <person name="Floi Bucao C."/>
            <person name="Jouanno E."/>
            <person name="Wen M."/>
            <person name="Mejri S."/>
            <person name="Dirks R."/>
            <person name="Jansen H."/>
            <person name="Henkel C."/>
            <person name="Chen W.J."/>
            <person name="Zahm M."/>
            <person name="Cabau C."/>
            <person name="Klopp C."/>
            <person name="Thompson A.W."/>
            <person name="Robinson-Rechavi M."/>
            <person name="Braasch I."/>
            <person name="Lecointre G."/>
            <person name="Bobe J."/>
            <person name="Postlethwait J.H."/>
            <person name="Berthelot C."/>
            <person name="Roest Crollius H."/>
            <person name="Guiguen Y."/>
        </authorList>
    </citation>
    <scope>NUCLEOTIDE SEQUENCE</scope>
    <source>
        <strain evidence="2">NC1722</strain>
    </source>
</reference>
<protein>
    <recommendedName>
        <fullName evidence="4">Autophagy-related protein 16 domain-containing protein</fullName>
    </recommendedName>
</protein>
<evidence type="ECO:0008006" key="4">
    <source>
        <dbReference type="Google" id="ProtNLM"/>
    </source>
</evidence>
<evidence type="ECO:0000313" key="3">
    <source>
        <dbReference type="Proteomes" id="UP001221898"/>
    </source>
</evidence>